<keyword evidence="3" id="KW-1185">Reference proteome</keyword>
<evidence type="ECO:0000313" key="3">
    <source>
        <dbReference type="Proteomes" id="UP001149607"/>
    </source>
</evidence>
<evidence type="ECO:0000259" key="1">
    <source>
        <dbReference type="Pfam" id="PF13018"/>
    </source>
</evidence>
<proteinExistence type="predicted"/>
<dbReference type="Pfam" id="PF13018">
    <property type="entry name" value="ESPR"/>
    <property type="match status" value="1"/>
</dbReference>
<organism evidence="2 3">
    <name type="scientific">Neisseria leonii</name>
    <dbReference type="NCBI Taxonomy" id="2995413"/>
    <lineage>
        <taxon>Bacteria</taxon>
        <taxon>Pseudomonadati</taxon>
        <taxon>Pseudomonadota</taxon>
        <taxon>Betaproteobacteria</taxon>
        <taxon>Neisseriales</taxon>
        <taxon>Neisseriaceae</taxon>
        <taxon>Neisseria</taxon>
    </lineage>
</organism>
<reference evidence="2" key="1">
    <citation type="submission" date="2024-02" db="EMBL/GenBank/DDBJ databases">
        <title>Neisseria leonii sp. nov.</title>
        <authorList>
            <person name="Boutroux M."/>
            <person name="Favre-Rochex S."/>
            <person name="Gorgette O."/>
            <person name="Touak G."/>
            <person name="Muhle E."/>
            <person name="Chesneau O."/>
            <person name="Clermont D."/>
            <person name="Rahi P."/>
        </authorList>
    </citation>
    <scope>NUCLEOTIDE SEQUENCE</scope>
    <source>
        <strain evidence="2">51.81</strain>
    </source>
</reference>
<dbReference type="InterPro" id="IPR024973">
    <property type="entry name" value="ESPR"/>
</dbReference>
<dbReference type="Proteomes" id="UP001149607">
    <property type="component" value="Chromosome"/>
</dbReference>
<protein>
    <submittedName>
        <fullName evidence="2">ESPR domain-containing protein</fullName>
    </submittedName>
</protein>
<name>A0AAQ3V063_9NEIS</name>
<gene>
    <name evidence="2" type="ORF">V9W64_10035</name>
</gene>
<sequence>MNRIYRNVFNRVTQTWTAAAEYARAGGKGGIAPPPPHG</sequence>
<dbReference type="EMBL" id="CP146598">
    <property type="protein sequence ID" value="WWY03009.1"/>
    <property type="molecule type" value="Genomic_DNA"/>
</dbReference>
<dbReference type="AlphaFoldDB" id="A0AAQ3V063"/>
<feature type="domain" description="ESPR" evidence="1">
    <location>
        <begin position="1"/>
        <end position="30"/>
    </location>
</feature>
<evidence type="ECO:0000313" key="2">
    <source>
        <dbReference type="EMBL" id="WWY03009.1"/>
    </source>
</evidence>
<accession>A0AAQ3V063</accession>
<dbReference type="RefSeq" id="WP_338691646.1">
    <property type="nucleotide sequence ID" value="NZ_CP145811.1"/>
</dbReference>